<feature type="domain" description="PDZ" evidence="2">
    <location>
        <begin position="302"/>
        <end position="370"/>
    </location>
</feature>
<dbReference type="Gene3D" id="2.30.42.10">
    <property type="match status" value="1"/>
</dbReference>
<organism evidence="3">
    <name type="scientific">Hanusia phi</name>
    <dbReference type="NCBI Taxonomy" id="3032"/>
    <lineage>
        <taxon>Eukaryota</taxon>
        <taxon>Cryptophyceae</taxon>
        <taxon>Pyrenomonadales</taxon>
        <taxon>Geminigeraceae</taxon>
        <taxon>Hanusia</taxon>
    </lineage>
</organism>
<feature type="compositionally biased region" description="Polar residues" evidence="1">
    <location>
        <begin position="139"/>
        <end position="156"/>
    </location>
</feature>
<feature type="region of interest" description="Disordered" evidence="1">
    <location>
        <begin position="467"/>
        <end position="499"/>
    </location>
</feature>
<dbReference type="SMART" id="SM00228">
    <property type="entry name" value="PDZ"/>
    <property type="match status" value="1"/>
</dbReference>
<gene>
    <name evidence="3" type="ORF">HPHI1048_LOCUS21915</name>
</gene>
<dbReference type="InterPro" id="IPR001478">
    <property type="entry name" value="PDZ"/>
</dbReference>
<dbReference type="InterPro" id="IPR036034">
    <property type="entry name" value="PDZ_sf"/>
</dbReference>
<feature type="compositionally biased region" description="Polar residues" evidence="1">
    <location>
        <begin position="53"/>
        <end position="63"/>
    </location>
</feature>
<accession>A0A7S0HXU1</accession>
<dbReference type="EMBL" id="HBEO01032370">
    <property type="protein sequence ID" value="CAD8505155.1"/>
    <property type="molecule type" value="Transcribed_RNA"/>
</dbReference>
<dbReference type="AlphaFoldDB" id="A0A7S0HXU1"/>
<name>A0A7S0HXU1_9CRYP</name>
<dbReference type="CDD" id="cd06782">
    <property type="entry name" value="cpPDZ_CPP-like"/>
    <property type="match status" value="1"/>
</dbReference>
<proteinExistence type="predicted"/>
<dbReference type="Pfam" id="PF17820">
    <property type="entry name" value="PDZ_6"/>
    <property type="match status" value="1"/>
</dbReference>
<feature type="compositionally biased region" description="Polar residues" evidence="1">
    <location>
        <begin position="467"/>
        <end position="485"/>
    </location>
</feature>
<sequence>MSGNGSVQGPGKHYVLPKLFRSPPQQQSEDHSRKTIRISDLQDSEEESDNRSPDINSAISQLEKQVKISDDSHRSPPSGSQSGSQPQSQSNSLPGSHQNSGYNTPNVYSRPMSPPIAPSPVSASAGGSAAPTRPVSAGPSENQSATASPTNKQQSSSERELHARVKQAAVQRARDLTNEGFRALNKEKYVEARDAFANAEHVFRDLNDLESAEEVAKQKLNAEAKIPSATATSGNVGINGNLGNSGPQQIGTKKTNSEANSDSSNNGTPSPSNDVTPTRSNQDGSPIQFENSIRPATTQPQPVALKPAPPVKCGVGISFTKNDSGESKITAIRHNSPADLCGQLQIGDTILKIDGVSVYEKSVEEIIELVLGPPNTNVQITIQTQYGFPHVMTAPFQELPFDLKKDKKRRKDFLKSNSTSDFLRPENRLYGGGRLPPGFEHLESLRSAQPYTTPSLSVRTVNLSRQLPLKQNSEASLDTSKSQLPDQPPAEARRASLVE</sequence>
<dbReference type="PROSITE" id="PS50106">
    <property type="entry name" value="PDZ"/>
    <property type="match status" value="1"/>
</dbReference>
<feature type="compositionally biased region" description="Basic and acidic residues" evidence="1">
    <location>
        <begin position="64"/>
        <end position="74"/>
    </location>
</feature>
<feature type="region of interest" description="Disordered" evidence="1">
    <location>
        <begin position="230"/>
        <end position="294"/>
    </location>
</feature>
<dbReference type="InterPro" id="IPR041489">
    <property type="entry name" value="PDZ_6"/>
</dbReference>
<feature type="region of interest" description="Disordered" evidence="1">
    <location>
        <begin position="1"/>
        <end position="185"/>
    </location>
</feature>
<evidence type="ECO:0000259" key="2">
    <source>
        <dbReference type="PROSITE" id="PS50106"/>
    </source>
</evidence>
<evidence type="ECO:0000313" key="3">
    <source>
        <dbReference type="EMBL" id="CAD8505155.1"/>
    </source>
</evidence>
<dbReference type="SUPFAM" id="SSF50156">
    <property type="entry name" value="PDZ domain-like"/>
    <property type="match status" value="1"/>
</dbReference>
<evidence type="ECO:0000256" key="1">
    <source>
        <dbReference type="SAM" id="MobiDB-lite"/>
    </source>
</evidence>
<feature type="compositionally biased region" description="Low complexity" evidence="1">
    <location>
        <begin position="119"/>
        <end position="131"/>
    </location>
</feature>
<reference evidence="3" key="1">
    <citation type="submission" date="2021-01" db="EMBL/GenBank/DDBJ databases">
        <authorList>
            <person name="Corre E."/>
            <person name="Pelletier E."/>
            <person name="Niang G."/>
            <person name="Scheremetjew M."/>
            <person name="Finn R."/>
            <person name="Kale V."/>
            <person name="Holt S."/>
            <person name="Cochrane G."/>
            <person name="Meng A."/>
            <person name="Brown T."/>
            <person name="Cohen L."/>
        </authorList>
    </citation>
    <scope>NUCLEOTIDE SEQUENCE</scope>
    <source>
        <strain evidence="3">CCMP325</strain>
    </source>
</reference>
<feature type="compositionally biased region" description="Polar residues" evidence="1">
    <location>
        <begin position="97"/>
        <end position="107"/>
    </location>
</feature>
<feature type="compositionally biased region" description="Low complexity" evidence="1">
    <location>
        <begin position="75"/>
        <end position="96"/>
    </location>
</feature>
<protein>
    <recommendedName>
        <fullName evidence="2">PDZ domain-containing protein</fullName>
    </recommendedName>
</protein>